<dbReference type="KEGG" id="smo:SELMODRAFT_403984"/>
<dbReference type="STRING" id="88036.D8QT72"/>
<feature type="domain" description="DNA polymerase alpha/delta/epsilon subunit B" evidence="3">
    <location>
        <begin position="13"/>
        <end position="55"/>
    </location>
</feature>
<evidence type="ECO:0000313" key="5">
    <source>
        <dbReference type="Proteomes" id="UP000001514"/>
    </source>
</evidence>
<dbReference type="eggNOG" id="KOG2732">
    <property type="taxonomic scope" value="Eukaryota"/>
</dbReference>
<evidence type="ECO:0000313" key="4">
    <source>
        <dbReference type="EMBL" id="EFJ37562.1"/>
    </source>
</evidence>
<evidence type="ECO:0000256" key="2">
    <source>
        <dbReference type="ARBA" id="ARBA00022705"/>
    </source>
</evidence>
<dbReference type="Proteomes" id="UP000001514">
    <property type="component" value="Unassembled WGS sequence"/>
</dbReference>
<organism evidence="5">
    <name type="scientific">Selaginella moellendorffii</name>
    <name type="common">Spikemoss</name>
    <dbReference type="NCBI Taxonomy" id="88036"/>
    <lineage>
        <taxon>Eukaryota</taxon>
        <taxon>Viridiplantae</taxon>
        <taxon>Streptophyta</taxon>
        <taxon>Embryophyta</taxon>
        <taxon>Tracheophyta</taxon>
        <taxon>Lycopodiopsida</taxon>
        <taxon>Selaginellales</taxon>
        <taxon>Selaginellaceae</taxon>
        <taxon>Selaginella</taxon>
    </lineage>
</organism>
<evidence type="ECO:0000256" key="1">
    <source>
        <dbReference type="ARBA" id="ARBA00006035"/>
    </source>
</evidence>
<dbReference type="GO" id="GO:0003677">
    <property type="term" value="F:DNA binding"/>
    <property type="evidence" value="ECO:0007669"/>
    <property type="project" value="InterPro"/>
</dbReference>
<dbReference type="Gene3D" id="3.60.21.50">
    <property type="match status" value="1"/>
</dbReference>
<dbReference type="InterPro" id="IPR007185">
    <property type="entry name" value="DNA_pol_a/d/e_bsu"/>
</dbReference>
<name>D8QT72_SELML</name>
<dbReference type="InterPro" id="IPR024826">
    <property type="entry name" value="DNA_pol_delta/II_ssu"/>
</dbReference>
<dbReference type="HOGENOM" id="CLU_1899798_0_0_1"/>
<keyword evidence="2" id="KW-0235">DNA replication</keyword>
<dbReference type="PANTHER" id="PTHR10416:SF0">
    <property type="entry name" value="DNA POLYMERASE DELTA SUBUNIT 2"/>
    <property type="match status" value="1"/>
</dbReference>
<dbReference type="AlphaFoldDB" id="D8QT72"/>
<dbReference type="InParanoid" id="D8QT72"/>
<dbReference type="Pfam" id="PF04042">
    <property type="entry name" value="DNA_pol_E_B"/>
    <property type="match status" value="1"/>
</dbReference>
<keyword evidence="5" id="KW-1185">Reference proteome</keyword>
<dbReference type="Gramene" id="EFJ37562">
    <property type="protein sequence ID" value="EFJ37562"/>
    <property type="gene ID" value="SELMODRAFT_403984"/>
</dbReference>
<comment type="similarity">
    <text evidence="1">Belongs to the DNA polymerase delta/II small subunit family.</text>
</comment>
<sequence>MLLAFAGYFRKDQVRLTEPVKELDIVLTQIAAAMPVDIMPGANDPANFTLPQQGVFHTRIGIRSFWTHVRIFTSVEIRRALYLAILTVEGKLVRAISILRLCDSGTAVMVNLRTLDYHLLTLSTALALDAHPES</sequence>
<dbReference type="PANTHER" id="PTHR10416">
    <property type="entry name" value="DNA POLYMERASE DELTA SUBUNIT 2"/>
    <property type="match status" value="1"/>
</dbReference>
<protein>
    <recommendedName>
        <fullName evidence="3">DNA polymerase alpha/delta/epsilon subunit B domain-containing protein</fullName>
    </recommendedName>
</protein>
<accession>D8QT72</accession>
<evidence type="ECO:0000259" key="3">
    <source>
        <dbReference type="Pfam" id="PF04042"/>
    </source>
</evidence>
<reference evidence="4 5" key="1">
    <citation type="journal article" date="2011" name="Science">
        <title>The Selaginella genome identifies genetic changes associated with the evolution of vascular plants.</title>
        <authorList>
            <person name="Banks J.A."/>
            <person name="Nishiyama T."/>
            <person name="Hasebe M."/>
            <person name="Bowman J.L."/>
            <person name="Gribskov M."/>
            <person name="dePamphilis C."/>
            <person name="Albert V.A."/>
            <person name="Aono N."/>
            <person name="Aoyama T."/>
            <person name="Ambrose B.A."/>
            <person name="Ashton N.W."/>
            <person name="Axtell M.J."/>
            <person name="Barker E."/>
            <person name="Barker M.S."/>
            <person name="Bennetzen J.L."/>
            <person name="Bonawitz N.D."/>
            <person name="Chapple C."/>
            <person name="Cheng C."/>
            <person name="Correa L.G."/>
            <person name="Dacre M."/>
            <person name="DeBarry J."/>
            <person name="Dreyer I."/>
            <person name="Elias M."/>
            <person name="Engstrom E.M."/>
            <person name="Estelle M."/>
            <person name="Feng L."/>
            <person name="Finet C."/>
            <person name="Floyd S.K."/>
            <person name="Frommer W.B."/>
            <person name="Fujita T."/>
            <person name="Gramzow L."/>
            <person name="Gutensohn M."/>
            <person name="Harholt J."/>
            <person name="Hattori M."/>
            <person name="Heyl A."/>
            <person name="Hirai T."/>
            <person name="Hiwatashi Y."/>
            <person name="Ishikawa M."/>
            <person name="Iwata M."/>
            <person name="Karol K.G."/>
            <person name="Koehler B."/>
            <person name="Kolukisaoglu U."/>
            <person name="Kubo M."/>
            <person name="Kurata T."/>
            <person name="Lalonde S."/>
            <person name="Li K."/>
            <person name="Li Y."/>
            <person name="Litt A."/>
            <person name="Lyons E."/>
            <person name="Manning G."/>
            <person name="Maruyama T."/>
            <person name="Michael T.P."/>
            <person name="Mikami K."/>
            <person name="Miyazaki S."/>
            <person name="Morinaga S."/>
            <person name="Murata T."/>
            <person name="Mueller-Roeber B."/>
            <person name="Nelson D.R."/>
            <person name="Obara M."/>
            <person name="Oguri Y."/>
            <person name="Olmstead R.G."/>
            <person name="Onodera N."/>
            <person name="Petersen B.L."/>
            <person name="Pils B."/>
            <person name="Prigge M."/>
            <person name="Rensing S.A."/>
            <person name="Riano-Pachon D.M."/>
            <person name="Roberts A.W."/>
            <person name="Sato Y."/>
            <person name="Scheller H.V."/>
            <person name="Schulz B."/>
            <person name="Schulz C."/>
            <person name="Shakirov E.V."/>
            <person name="Shibagaki N."/>
            <person name="Shinohara N."/>
            <person name="Shippen D.E."/>
            <person name="Soerensen I."/>
            <person name="Sotooka R."/>
            <person name="Sugimoto N."/>
            <person name="Sugita M."/>
            <person name="Sumikawa N."/>
            <person name="Tanurdzic M."/>
            <person name="Theissen G."/>
            <person name="Ulvskov P."/>
            <person name="Wakazuki S."/>
            <person name="Weng J.K."/>
            <person name="Willats W.W."/>
            <person name="Wipf D."/>
            <person name="Wolf P.G."/>
            <person name="Yang L."/>
            <person name="Zimmer A.D."/>
            <person name="Zhu Q."/>
            <person name="Mitros T."/>
            <person name="Hellsten U."/>
            <person name="Loque D."/>
            <person name="Otillar R."/>
            <person name="Salamov A."/>
            <person name="Schmutz J."/>
            <person name="Shapiro H."/>
            <person name="Lindquist E."/>
            <person name="Lucas S."/>
            <person name="Rokhsar D."/>
            <person name="Grigoriev I.V."/>
        </authorList>
    </citation>
    <scope>NUCLEOTIDE SEQUENCE [LARGE SCALE GENOMIC DNA]</scope>
</reference>
<proteinExistence type="inferred from homology"/>
<gene>
    <name evidence="4" type="ORF">SELMODRAFT_403984</name>
</gene>
<dbReference type="EMBL" id="GL377566">
    <property type="protein sequence ID" value="EFJ37562.1"/>
    <property type="molecule type" value="Genomic_DNA"/>
</dbReference>
<dbReference type="GO" id="GO:0006260">
    <property type="term" value="P:DNA replication"/>
    <property type="evidence" value="ECO:0007669"/>
    <property type="project" value="UniProtKB-KW"/>
</dbReference>